<dbReference type="EMBL" id="CAVMJV010000005">
    <property type="protein sequence ID" value="CAK5030984.1"/>
    <property type="molecule type" value="Genomic_DNA"/>
</dbReference>
<dbReference type="Proteomes" id="UP001497535">
    <property type="component" value="Unassembled WGS sequence"/>
</dbReference>
<accession>A0ACB0Y4N0</accession>
<comment type="caution">
    <text evidence="1">The sequence shown here is derived from an EMBL/GenBank/DDBJ whole genome shotgun (WGS) entry which is preliminary data.</text>
</comment>
<keyword evidence="2" id="KW-1185">Reference proteome</keyword>
<protein>
    <submittedName>
        <fullName evidence="1">Uncharacterized protein</fullName>
    </submittedName>
</protein>
<sequence length="105" mass="11937">MTLDLMINTASGFTVEYAVAEPFFNASGGAVCVPESNPLFEPKAWTITNEDYKDKQLLVFSLLRQYAAYTYKVNDLAEPPNGPHCELFVRFVSFNFCITFIIYFL</sequence>
<name>A0ACB0Y4N0_MELEN</name>
<reference evidence="1" key="1">
    <citation type="submission" date="2023-11" db="EMBL/GenBank/DDBJ databases">
        <authorList>
            <person name="Poullet M."/>
        </authorList>
    </citation>
    <scope>NUCLEOTIDE SEQUENCE</scope>
    <source>
        <strain evidence="1">E1834</strain>
    </source>
</reference>
<organism evidence="1 2">
    <name type="scientific">Meloidogyne enterolobii</name>
    <name type="common">Root-knot nematode worm</name>
    <name type="synonym">Meloidogyne mayaguensis</name>
    <dbReference type="NCBI Taxonomy" id="390850"/>
    <lineage>
        <taxon>Eukaryota</taxon>
        <taxon>Metazoa</taxon>
        <taxon>Ecdysozoa</taxon>
        <taxon>Nematoda</taxon>
        <taxon>Chromadorea</taxon>
        <taxon>Rhabditida</taxon>
        <taxon>Tylenchina</taxon>
        <taxon>Tylenchomorpha</taxon>
        <taxon>Tylenchoidea</taxon>
        <taxon>Meloidogynidae</taxon>
        <taxon>Meloidogyninae</taxon>
        <taxon>Meloidogyne</taxon>
    </lineage>
</organism>
<proteinExistence type="predicted"/>
<gene>
    <name evidence="1" type="ORF">MENTE1834_LOCUS7387</name>
</gene>
<evidence type="ECO:0000313" key="1">
    <source>
        <dbReference type="EMBL" id="CAK5030984.1"/>
    </source>
</evidence>
<evidence type="ECO:0000313" key="2">
    <source>
        <dbReference type="Proteomes" id="UP001497535"/>
    </source>
</evidence>